<dbReference type="GO" id="GO:0043565">
    <property type="term" value="F:sequence-specific DNA binding"/>
    <property type="evidence" value="ECO:0007669"/>
    <property type="project" value="InterPro"/>
</dbReference>
<accession>A0A0B3SU10</accession>
<dbReference type="SUPFAM" id="SSF46689">
    <property type="entry name" value="Homeodomain-like"/>
    <property type="match status" value="1"/>
</dbReference>
<evidence type="ECO:0000313" key="7">
    <source>
        <dbReference type="Proteomes" id="UP000030960"/>
    </source>
</evidence>
<dbReference type="PROSITE" id="PS00041">
    <property type="entry name" value="HTH_ARAC_FAMILY_1"/>
    <property type="match status" value="1"/>
</dbReference>
<keyword evidence="1" id="KW-0805">Transcription regulation</keyword>
<feature type="domain" description="HTH araC/xylS-type" evidence="5">
    <location>
        <begin position="178"/>
        <end position="276"/>
    </location>
</feature>
<dbReference type="AlphaFoldDB" id="A0A0B3SU10"/>
<dbReference type="STRING" id="561184.SAMN05216376_101324"/>
<gene>
    <name evidence="6" type="ORF">OA50_01512</name>
</gene>
<dbReference type="InterPro" id="IPR018060">
    <property type="entry name" value="HTH_AraC"/>
</dbReference>
<dbReference type="InterPro" id="IPR009057">
    <property type="entry name" value="Homeodomain-like_sf"/>
</dbReference>
<reference evidence="6 7" key="1">
    <citation type="submission" date="2014-10" db="EMBL/GenBank/DDBJ databases">
        <title>Genome sequence of Ponticoccus sp. strain UMTAT08 isolated from clonal culture of toxic dinoflagellate Alexandrium tamiyavanichii.</title>
        <authorList>
            <person name="Gan H.Y."/>
            <person name="Muhd D.-D."/>
            <person name="Mohd Noor M.E."/>
            <person name="Yeong Y.S."/>
            <person name="Usup G."/>
        </authorList>
    </citation>
    <scope>NUCLEOTIDE SEQUENCE [LARGE SCALE GENOMIC DNA]</scope>
    <source>
        <strain evidence="6 7">UMTAT08</strain>
    </source>
</reference>
<evidence type="ECO:0000259" key="5">
    <source>
        <dbReference type="PROSITE" id="PS01124"/>
    </source>
</evidence>
<dbReference type="Proteomes" id="UP000030960">
    <property type="component" value="Unassembled WGS sequence"/>
</dbReference>
<dbReference type="SMART" id="SM00342">
    <property type="entry name" value="HTH_ARAC"/>
    <property type="match status" value="1"/>
</dbReference>
<keyword evidence="7" id="KW-1185">Reference proteome</keyword>
<dbReference type="RefSeq" id="WP_082024575.1">
    <property type="nucleotide sequence ID" value="NZ_JAHVJH010000004.1"/>
</dbReference>
<protein>
    <submittedName>
        <fullName evidence="6">Transcriptional regulator, AraC family protein</fullName>
    </submittedName>
</protein>
<dbReference type="PANTHER" id="PTHR43280:SF32">
    <property type="entry name" value="TRANSCRIPTIONAL REGULATORY PROTEIN"/>
    <property type="match status" value="1"/>
</dbReference>
<keyword evidence="2" id="KW-0238">DNA-binding</keyword>
<feature type="region of interest" description="Disordered" evidence="4">
    <location>
        <begin position="1"/>
        <end position="24"/>
    </location>
</feature>
<dbReference type="PANTHER" id="PTHR43280">
    <property type="entry name" value="ARAC-FAMILY TRANSCRIPTIONAL REGULATOR"/>
    <property type="match status" value="1"/>
</dbReference>
<proteinExistence type="predicted"/>
<dbReference type="GO" id="GO:0003700">
    <property type="term" value="F:DNA-binding transcription factor activity"/>
    <property type="evidence" value="ECO:0007669"/>
    <property type="project" value="InterPro"/>
</dbReference>
<sequence length="284" mass="31099">MSRPGFLNKPMPPAPPRSKGEVRSGSYALEVQGAPWKFTLLHDRPEDMLLWVTRGQGRVIVNGILRGISTNNALFLPAGTLFSIEMQQGTQALFVQSPAGLSPYMPHAPLLLRVRDSLSQAELTGTIDAMNRENSQKRPMLQEALAAHVGLIAVWLHRQVQAGATDIPPESAAQRLVRRYAQSVTREFRDPKVMGQYAEALDVTPTHLSRVCRGCCGKTAADILTERKLHAARLALESPTPAVKEVARSLGFASPAYFTRFIQSHTGHTPSALRAATRRPAVRA</sequence>
<dbReference type="PROSITE" id="PS01124">
    <property type="entry name" value="HTH_ARAC_FAMILY_2"/>
    <property type="match status" value="1"/>
</dbReference>
<dbReference type="Pfam" id="PF12833">
    <property type="entry name" value="HTH_18"/>
    <property type="match status" value="1"/>
</dbReference>
<dbReference type="InterPro" id="IPR011051">
    <property type="entry name" value="RmlC_Cupin_sf"/>
</dbReference>
<name>A0A0B3SU10_9RHOB</name>
<evidence type="ECO:0000256" key="3">
    <source>
        <dbReference type="ARBA" id="ARBA00023163"/>
    </source>
</evidence>
<dbReference type="Gene3D" id="1.10.10.60">
    <property type="entry name" value="Homeodomain-like"/>
    <property type="match status" value="1"/>
</dbReference>
<organism evidence="6 7">
    <name type="scientific">Mameliella alba</name>
    <dbReference type="NCBI Taxonomy" id="561184"/>
    <lineage>
        <taxon>Bacteria</taxon>
        <taxon>Pseudomonadati</taxon>
        <taxon>Pseudomonadota</taxon>
        <taxon>Alphaproteobacteria</taxon>
        <taxon>Rhodobacterales</taxon>
        <taxon>Roseobacteraceae</taxon>
        <taxon>Mameliella</taxon>
    </lineage>
</organism>
<evidence type="ECO:0000256" key="4">
    <source>
        <dbReference type="SAM" id="MobiDB-lite"/>
    </source>
</evidence>
<evidence type="ECO:0000256" key="1">
    <source>
        <dbReference type="ARBA" id="ARBA00023015"/>
    </source>
</evidence>
<comment type="caution">
    <text evidence="6">The sequence shown here is derived from an EMBL/GenBank/DDBJ whole genome shotgun (WGS) entry which is preliminary data.</text>
</comment>
<dbReference type="SUPFAM" id="SSF51182">
    <property type="entry name" value="RmlC-like cupins"/>
    <property type="match status" value="1"/>
</dbReference>
<evidence type="ECO:0000313" key="6">
    <source>
        <dbReference type="EMBL" id="KHQ53924.1"/>
    </source>
</evidence>
<dbReference type="EMBL" id="JSUQ01000005">
    <property type="protein sequence ID" value="KHQ53924.1"/>
    <property type="molecule type" value="Genomic_DNA"/>
</dbReference>
<dbReference type="InterPro" id="IPR018062">
    <property type="entry name" value="HTH_AraC-typ_CS"/>
</dbReference>
<keyword evidence="3" id="KW-0804">Transcription</keyword>
<evidence type="ECO:0000256" key="2">
    <source>
        <dbReference type="ARBA" id="ARBA00023125"/>
    </source>
</evidence>
<dbReference type="PATRIC" id="fig|1515334.3.peg.1513"/>